<comment type="caution">
    <text evidence="6">The sequence shown here is derived from an EMBL/GenBank/DDBJ whole genome shotgun (WGS) entry which is preliminary data.</text>
</comment>
<evidence type="ECO:0000256" key="1">
    <source>
        <dbReference type="ARBA" id="ARBA00009437"/>
    </source>
</evidence>
<dbReference type="InterPro" id="IPR000847">
    <property type="entry name" value="LysR_HTH_N"/>
</dbReference>
<accession>A0ABV8NWG4</accession>
<evidence type="ECO:0000313" key="7">
    <source>
        <dbReference type="Proteomes" id="UP001595848"/>
    </source>
</evidence>
<evidence type="ECO:0000259" key="5">
    <source>
        <dbReference type="PROSITE" id="PS50931"/>
    </source>
</evidence>
<dbReference type="RefSeq" id="WP_217964193.1">
    <property type="nucleotide sequence ID" value="NZ_JAHTBN010000003.1"/>
</dbReference>
<dbReference type="Proteomes" id="UP001595848">
    <property type="component" value="Unassembled WGS sequence"/>
</dbReference>
<dbReference type="PANTHER" id="PTHR30126">
    <property type="entry name" value="HTH-TYPE TRANSCRIPTIONAL REGULATOR"/>
    <property type="match status" value="1"/>
</dbReference>
<organism evidence="6 7">
    <name type="scientific">Candidimonas humi</name>
    <dbReference type="NCBI Taxonomy" id="683355"/>
    <lineage>
        <taxon>Bacteria</taxon>
        <taxon>Pseudomonadati</taxon>
        <taxon>Pseudomonadota</taxon>
        <taxon>Betaproteobacteria</taxon>
        <taxon>Burkholderiales</taxon>
        <taxon>Alcaligenaceae</taxon>
        <taxon>Candidimonas</taxon>
    </lineage>
</organism>
<evidence type="ECO:0000313" key="6">
    <source>
        <dbReference type="EMBL" id="MFC4200567.1"/>
    </source>
</evidence>
<keyword evidence="4" id="KW-0804">Transcription</keyword>
<keyword evidence="7" id="KW-1185">Reference proteome</keyword>
<keyword evidence="3" id="KW-0238">DNA-binding</keyword>
<dbReference type="Pfam" id="PF00126">
    <property type="entry name" value="HTH_1"/>
    <property type="match status" value="1"/>
</dbReference>
<feature type="domain" description="HTH lysR-type" evidence="5">
    <location>
        <begin position="1"/>
        <end position="58"/>
    </location>
</feature>
<dbReference type="InterPro" id="IPR005119">
    <property type="entry name" value="LysR_subst-bd"/>
</dbReference>
<name>A0ABV8NWG4_9BURK</name>
<sequence length="320" mass="34197">MNPTALEYFVRIAQSGSISRTAIEAGIEQSTMTRHIARLEADLKVRLFHRSGRGVVLTDAGSLLLTRARKVAEALDETRKLAVTLADEGPSQLVIAAQPTIAQRSFAAVARALRACFPDTRLHMVEALGHQIMNSLADGRIDVALLYVPNSQASMVDMDVLLHEPLYLILPPDFPPVAPTTPVAQVFDQPLILPGTPHGLRGLVESLALNCNRHVRVEVECDGSNAIVKNLVRAGVGCAVLPLATVAEEVALGQLQASRLAEPEVTREIAIATARNRPPVIGQWDILQTLRQAILGQAAQGNWPGATEAAKPSGPDISAA</sequence>
<comment type="similarity">
    <text evidence="1">Belongs to the LysR transcriptional regulatory family.</text>
</comment>
<proteinExistence type="inferred from homology"/>
<dbReference type="Pfam" id="PF03466">
    <property type="entry name" value="LysR_substrate"/>
    <property type="match status" value="1"/>
</dbReference>
<evidence type="ECO:0000256" key="3">
    <source>
        <dbReference type="ARBA" id="ARBA00023125"/>
    </source>
</evidence>
<dbReference type="PANTHER" id="PTHR30126:SF39">
    <property type="entry name" value="HTH-TYPE TRANSCRIPTIONAL REGULATOR CYSL"/>
    <property type="match status" value="1"/>
</dbReference>
<reference evidence="7" key="1">
    <citation type="journal article" date="2019" name="Int. J. Syst. Evol. Microbiol.">
        <title>The Global Catalogue of Microorganisms (GCM) 10K type strain sequencing project: providing services to taxonomists for standard genome sequencing and annotation.</title>
        <authorList>
            <consortium name="The Broad Institute Genomics Platform"/>
            <consortium name="The Broad Institute Genome Sequencing Center for Infectious Disease"/>
            <person name="Wu L."/>
            <person name="Ma J."/>
        </authorList>
    </citation>
    <scope>NUCLEOTIDE SEQUENCE [LARGE SCALE GENOMIC DNA]</scope>
    <source>
        <strain evidence="7">LMG 24813</strain>
    </source>
</reference>
<evidence type="ECO:0000256" key="4">
    <source>
        <dbReference type="ARBA" id="ARBA00023163"/>
    </source>
</evidence>
<gene>
    <name evidence="6" type="ORF">ACFOY1_06355</name>
</gene>
<dbReference type="PROSITE" id="PS50931">
    <property type="entry name" value="HTH_LYSR"/>
    <property type="match status" value="1"/>
</dbReference>
<dbReference type="EMBL" id="JBHSBV010000002">
    <property type="protein sequence ID" value="MFC4200567.1"/>
    <property type="molecule type" value="Genomic_DNA"/>
</dbReference>
<protein>
    <submittedName>
        <fullName evidence="6">LysR family transcriptional regulator</fullName>
    </submittedName>
</protein>
<evidence type="ECO:0000256" key="2">
    <source>
        <dbReference type="ARBA" id="ARBA00023015"/>
    </source>
</evidence>
<keyword evidence="2" id="KW-0805">Transcription regulation</keyword>